<dbReference type="GO" id="GO:0005096">
    <property type="term" value="F:GTPase activator activity"/>
    <property type="evidence" value="ECO:0007669"/>
    <property type="project" value="UniProtKB-KW"/>
</dbReference>
<protein>
    <submittedName>
        <fullName evidence="8">Uncharacterized protein LOC106549373</fullName>
    </submittedName>
</protein>
<dbReference type="OrthoDB" id="79452at2759"/>
<keyword evidence="5" id="KW-0472">Membrane</keyword>
<feature type="region of interest" description="Disordered" evidence="6">
    <location>
        <begin position="198"/>
        <end position="223"/>
    </location>
</feature>
<evidence type="ECO:0000256" key="5">
    <source>
        <dbReference type="ARBA" id="ARBA00023136"/>
    </source>
</evidence>
<keyword evidence="4" id="KW-0963">Cytoplasm</keyword>
<feature type="compositionally biased region" description="Basic and acidic residues" evidence="6">
    <location>
        <begin position="96"/>
        <end position="107"/>
    </location>
</feature>
<evidence type="ECO:0000256" key="3">
    <source>
        <dbReference type="ARBA" id="ARBA00022468"/>
    </source>
</evidence>
<reference evidence="8" key="1">
    <citation type="submission" date="2025-08" db="UniProtKB">
        <authorList>
            <consortium name="RefSeq"/>
        </authorList>
    </citation>
    <scope>IDENTIFICATION</scope>
    <source>
        <tissue evidence="8">Skeletal muscle</tissue>
    </source>
</reference>
<dbReference type="InterPro" id="IPR008936">
    <property type="entry name" value="Rho_GTPase_activation_prot"/>
</dbReference>
<feature type="compositionally biased region" description="Polar residues" evidence="6">
    <location>
        <begin position="136"/>
        <end position="151"/>
    </location>
</feature>
<accession>A0A6I9YE79</accession>
<feature type="compositionally biased region" description="Polar residues" evidence="6">
    <location>
        <begin position="52"/>
        <end position="72"/>
    </location>
</feature>
<evidence type="ECO:0000256" key="2">
    <source>
        <dbReference type="ARBA" id="ARBA00004496"/>
    </source>
</evidence>
<gene>
    <name evidence="8" type="primary">LOC106549373</name>
</gene>
<name>A0A6I9YE79_9SAUR</name>
<sequence length="572" mass="62603">MAIQGLSVCTGLREPSEAQRERRWMSGGGEIWCECHLNKEFSTATILNTNSPLMADSTASGQPDMEGSSQGGLLTVPGGPDLLALPVSSQSGSANKLHDKGSKDSKSSSKGSKSKKASKSADKEANPQTKAGPHSYSPTTISGHSPPSQLDSGPGPFSPMLSINISGSGGNLCCHPVWNLTYLTGDYTKVRGSGHGSLHLSSQCPSTMVPQKVPRNRGRRDRCPPLALDSGTAIRLPSTSTITQDHTQGHCIQGGDHTNCPALATSAMVCGSSDIVRGEALEDPARPSIPQPGFAGAPGPPVAPDNCLALEREGLRLDRFSARVIDTIQAFRRHSTDRIYNPTWRVFCEWCSNRIMPVSALVPQVLEFPQDGLEKGLSPNTLRRQKSPKSEWLDLCGAQIEWTKEKSSKKNVFQVTTVSGNEVLLQSDIDFIIFDWFRAIKNTIDRLPKEKSYISKNNELKIQRSSSSELLSIHANSKEPKTENRKSLIFRLNYSKSDTNDTSQVKSRLKKFITRRPSLKTLQEKGIIKDQIFGAYLHNVCEHDGSTVPRFVKMCIKAVEERGVYFVIYIHS</sequence>
<dbReference type="KEGG" id="tsr:106549373"/>
<dbReference type="InterPro" id="IPR050729">
    <property type="entry name" value="Rho-GAP"/>
</dbReference>
<dbReference type="GO" id="GO:0005737">
    <property type="term" value="C:cytoplasm"/>
    <property type="evidence" value="ECO:0007669"/>
    <property type="project" value="UniProtKB-SubCell"/>
</dbReference>
<dbReference type="RefSeq" id="XP_013922478.1">
    <property type="nucleotide sequence ID" value="XM_014067003.1"/>
</dbReference>
<keyword evidence="7" id="KW-1185">Reference proteome</keyword>
<dbReference type="SUPFAM" id="SSF47823">
    <property type="entry name" value="lambda integrase-like, N-terminal domain"/>
    <property type="match status" value="1"/>
</dbReference>
<evidence type="ECO:0000256" key="6">
    <source>
        <dbReference type="SAM" id="MobiDB-lite"/>
    </source>
</evidence>
<dbReference type="PANTHER" id="PTHR23176">
    <property type="entry name" value="RHO/RAC/CDC GTPASE-ACTIVATING PROTEIN"/>
    <property type="match status" value="1"/>
</dbReference>
<proteinExistence type="predicted"/>
<dbReference type="AlphaFoldDB" id="A0A6I9YE79"/>
<comment type="subcellular location">
    <subcellularLocation>
        <location evidence="2">Cytoplasm</location>
    </subcellularLocation>
    <subcellularLocation>
        <location evidence="1">Membrane</location>
        <topology evidence="1">Peripheral membrane protein</topology>
    </subcellularLocation>
</comment>
<evidence type="ECO:0000256" key="1">
    <source>
        <dbReference type="ARBA" id="ARBA00004170"/>
    </source>
</evidence>
<evidence type="ECO:0000313" key="8">
    <source>
        <dbReference type="RefSeq" id="XP_013922478.1"/>
    </source>
</evidence>
<evidence type="ECO:0000313" key="7">
    <source>
        <dbReference type="Proteomes" id="UP000504617"/>
    </source>
</evidence>
<keyword evidence="3" id="KW-0343">GTPase activation</keyword>
<dbReference type="InterPro" id="IPR011993">
    <property type="entry name" value="PH-like_dom_sf"/>
</dbReference>
<dbReference type="Gene3D" id="1.10.555.10">
    <property type="entry name" value="Rho GTPase activation protein"/>
    <property type="match status" value="1"/>
</dbReference>
<dbReference type="GO" id="GO:0016020">
    <property type="term" value="C:membrane"/>
    <property type="evidence" value="ECO:0007669"/>
    <property type="project" value="UniProtKB-SubCell"/>
</dbReference>
<dbReference type="Proteomes" id="UP000504617">
    <property type="component" value="Unplaced"/>
</dbReference>
<feature type="region of interest" description="Disordered" evidence="6">
    <location>
        <begin position="52"/>
        <end position="157"/>
    </location>
</feature>
<evidence type="ECO:0000256" key="4">
    <source>
        <dbReference type="ARBA" id="ARBA00022490"/>
    </source>
</evidence>
<dbReference type="Gene3D" id="2.30.29.30">
    <property type="entry name" value="Pleckstrin-homology domain (PH domain)/Phosphotyrosine-binding domain (PTB)"/>
    <property type="match status" value="1"/>
</dbReference>
<dbReference type="PANTHER" id="PTHR23176:SF108">
    <property type="entry name" value="RHO GTPASE-ACTIVATING PROTEIN 15"/>
    <property type="match status" value="1"/>
</dbReference>
<dbReference type="GeneID" id="106549373"/>
<organism evidence="7 8">
    <name type="scientific">Thamnophis sirtalis</name>
    <dbReference type="NCBI Taxonomy" id="35019"/>
    <lineage>
        <taxon>Eukaryota</taxon>
        <taxon>Metazoa</taxon>
        <taxon>Chordata</taxon>
        <taxon>Craniata</taxon>
        <taxon>Vertebrata</taxon>
        <taxon>Euteleostomi</taxon>
        <taxon>Lepidosauria</taxon>
        <taxon>Squamata</taxon>
        <taxon>Bifurcata</taxon>
        <taxon>Unidentata</taxon>
        <taxon>Episquamata</taxon>
        <taxon>Toxicofera</taxon>
        <taxon>Serpentes</taxon>
        <taxon>Colubroidea</taxon>
        <taxon>Colubridae</taxon>
        <taxon>Natricinae</taxon>
        <taxon>Thamnophis</taxon>
    </lineage>
</organism>
<dbReference type="SUPFAM" id="SSF50729">
    <property type="entry name" value="PH domain-like"/>
    <property type="match status" value="1"/>
</dbReference>